<dbReference type="Proteomes" id="UP000317243">
    <property type="component" value="Unassembled WGS sequence"/>
</dbReference>
<dbReference type="AlphaFoldDB" id="A0A5C5WM08"/>
<dbReference type="InterPro" id="IPR052517">
    <property type="entry name" value="GlcG_carb_metab_protein"/>
</dbReference>
<evidence type="ECO:0008006" key="3">
    <source>
        <dbReference type="Google" id="ProtNLM"/>
    </source>
</evidence>
<protein>
    <recommendedName>
        <fullName evidence="3">Heme-binding protein</fullName>
    </recommendedName>
</protein>
<dbReference type="SUPFAM" id="SSF143744">
    <property type="entry name" value="GlcG-like"/>
    <property type="match status" value="1"/>
</dbReference>
<evidence type="ECO:0000313" key="1">
    <source>
        <dbReference type="EMBL" id="TWT51698.1"/>
    </source>
</evidence>
<keyword evidence="2" id="KW-1185">Reference proteome</keyword>
<reference evidence="1 2" key="1">
    <citation type="submission" date="2019-02" db="EMBL/GenBank/DDBJ databases">
        <title>Deep-cultivation of Planctomycetes and their phenomic and genomic characterization uncovers novel biology.</title>
        <authorList>
            <person name="Wiegand S."/>
            <person name="Jogler M."/>
            <person name="Boedeker C."/>
            <person name="Pinto D."/>
            <person name="Vollmers J."/>
            <person name="Rivas-Marin E."/>
            <person name="Kohn T."/>
            <person name="Peeters S.H."/>
            <person name="Heuer A."/>
            <person name="Rast P."/>
            <person name="Oberbeckmann S."/>
            <person name="Bunk B."/>
            <person name="Jeske O."/>
            <person name="Meyerdierks A."/>
            <person name="Storesund J.E."/>
            <person name="Kallscheuer N."/>
            <person name="Luecker S."/>
            <person name="Lage O.M."/>
            <person name="Pohl T."/>
            <person name="Merkel B.J."/>
            <person name="Hornburger P."/>
            <person name="Mueller R.-W."/>
            <person name="Bruemmer F."/>
            <person name="Labrenz M."/>
            <person name="Spormann A.M."/>
            <person name="Op Den Camp H."/>
            <person name="Overmann J."/>
            <person name="Amann R."/>
            <person name="Jetten M.S.M."/>
            <person name="Mascher T."/>
            <person name="Medema M.H."/>
            <person name="Devos D.P."/>
            <person name="Kaster A.-K."/>
            <person name="Ovreas L."/>
            <person name="Rohde M."/>
            <person name="Galperin M.Y."/>
            <person name="Jogler C."/>
        </authorList>
    </citation>
    <scope>NUCLEOTIDE SEQUENCE [LARGE SCALE GENOMIC DNA]</scope>
    <source>
        <strain evidence="1 2">KOR42</strain>
    </source>
</reference>
<dbReference type="InterPro" id="IPR038084">
    <property type="entry name" value="PduO/GlcC-like_sf"/>
</dbReference>
<proteinExistence type="predicted"/>
<dbReference type="Pfam" id="PF03928">
    <property type="entry name" value="HbpS-like"/>
    <property type="match status" value="1"/>
</dbReference>
<dbReference type="InterPro" id="IPR005624">
    <property type="entry name" value="PduO/GlcC-like"/>
</dbReference>
<sequence length="148" mass="15204">MVQRQRIGLTLSGAEHIVSRARTKAEEMNLKVNISVVDEGGHLIAFARMDGTRPASVYTSMTKATAAATMRTATGPLPPGKEVNTHLSLAVERAGSASGGKLTTLYGGVPIVVEGQVIGAVGVGGATGEKDAEIASAGIQSFMKKLAE</sequence>
<accession>A0A5C5WM08</accession>
<evidence type="ECO:0000313" key="2">
    <source>
        <dbReference type="Proteomes" id="UP000317243"/>
    </source>
</evidence>
<organism evidence="1 2">
    <name type="scientific">Thalassoglobus neptunius</name>
    <dbReference type="NCBI Taxonomy" id="1938619"/>
    <lineage>
        <taxon>Bacteria</taxon>
        <taxon>Pseudomonadati</taxon>
        <taxon>Planctomycetota</taxon>
        <taxon>Planctomycetia</taxon>
        <taxon>Planctomycetales</taxon>
        <taxon>Planctomycetaceae</taxon>
        <taxon>Thalassoglobus</taxon>
    </lineage>
</organism>
<dbReference type="PANTHER" id="PTHR34309:SF1">
    <property type="entry name" value="PROTEIN GLCG"/>
    <property type="match status" value="1"/>
</dbReference>
<gene>
    <name evidence="1" type="ORF">KOR42_33840</name>
</gene>
<dbReference type="Gene3D" id="3.30.450.150">
    <property type="entry name" value="Haem-degrading domain"/>
    <property type="match status" value="1"/>
</dbReference>
<name>A0A5C5WM08_9PLAN</name>
<dbReference type="EMBL" id="SIHI01000011">
    <property type="protein sequence ID" value="TWT51698.1"/>
    <property type="molecule type" value="Genomic_DNA"/>
</dbReference>
<comment type="caution">
    <text evidence="1">The sequence shown here is derived from an EMBL/GenBank/DDBJ whole genome shotgun (WGS) entry which is preliminary data.</text>
</comment>
<dbReference type="PANTHER" id="PTHR34309">
    <property type="entry name" value="SLR1406 PROTEIN"/>
    <property type="match status" value="1"/>
</dbReference>